<feature type="domain" description="Brix" evidence="2">
    <location>
        <begin position="1"/>
        <end position="136"/>
    </location>
</feature>
<gene>
    <name evidence="3" type="ORF">NSK_006889</name>
</gene>
<reference evidence="3 4" key="1">
    <citation type="submission" date="2019-01" db="EMBL/GenBank/DDBJ databases">
        <title>Nuclear Genome Assembly of the Microalgal Biofuel strain Nannochloropsis salina CCMP1776.</title>
        <authorList>
            <person name="Hovde B."/>
        </authorList>
    </citation>
    <scope>NUCLEOTIDE SEQUENCE [LARGE SCALE GENOMIC DNA]</scope>
    <source>
        <strain evidence="3 4">CCMP1776</strain>
    </source>
</reference>
<evidence type="ECO:0000313" key="3">
    <source>
        <dbReference type="EMBL" id="TFJ81638.1"/>
    </source>
</evidence>
<dbReference type="InterPro" id="IPR007109">
    <property type="entry name" value="Brix"/>
</dbReference>
<dbReference type="GO" id="GO:0000027">
    <property type="term" value="P:ribosomal large subunit assembly"/>
    <property type="evidence" value="ECO:0007669"/>
    <property type="project" value="TreeGrafter"/>
</dbReference>
<dbReference type="OrthoDB" id="10261452at2759"/>
<keyword evidence="4" id="KW-1185">Reference proteome</keyword>
<comment type="caution">
    <text evidence="3">The sequence shown here is derived from an EMBL/GenBank/DDBJ whole genome shotgun (WGS) entry which is preliminary data.</text>
</comment>
<dbReference type="Proteomes" id="UP000355283">
    <property type="component" value="Unassembled WGS sequence"/>
</dbReference>
<dbReference type="PANTHER" id="PTHR12661">
    <property type="entry name" value="PETER PAN-RELATED"/>
    <property type="match status" value="1"/>
</dbReference>
<dbReference type="GO" id="GO:0030687">
    <property type="term" value="C:preribosome, large subunit precursor"/>
    <property type="evidence" value="ECO:0007669"/>
    <property type="project" value="TreeGrafter"/>
</dbReference>
<organism evidence="3 4">
    <name type="scientific">Nannochloropsis salina CCMP1776</name>
    <dbReference type="NCBI Taxonomy" id="1027361"/>
    <lineage>
        <taxon>Eukaryota</taxon>
        <taxon>Sar</taxon>
        <taxon>Stramenopiles</taxon>
        <taxon>Ochrophyta</taxon>
        <taxon>Eustigmatophyceae</taxon>
        <taxon>Eustigmatales</taxon>
        <taxon>Monodopsidaceae</taxon>
        <taxon>Microchloropsis</taxon>
        <taxon>Microchloropsis salina</taxon>
    </lineage>
</organism>
<name>A0A4D9CZ12_9STRA</name>
<dbReference type="PANTHER" id="PTHR12661:SF5">
    <property type="entry name" value="SUPPRESSOR OF SWI4 1 HOMOLOG"/>
    <property type="match status" value="1"/>
</dbReference>
<protein>
    <recommendedName>
        <fullName evidence="2">Brix domain-containing protein</fullName>
    </recommendedName>
</protein>
<dbReference type="EMBL" id="SDOX01000122">
    <property type="protein sequence ID" value="TFJ81638.1"/>
    <property type="molecule type" value="Genomic_DNA"/>
</dbReference>
<evidence type="ECO:0000259" key="2">
    <source>
        <dbReference type="PROSITE" id="PS50833"/>
    </source>
</evidence>
<evidence type="ECO:0000256" key="1">
    <source>
        <dbReference type="SAM" id="MobiDB-lite"/>
    </source>
</evidence>
<accession>A0A4D9CZ12</accession>
<feature type="region of interest" description="Disordered" evidence="1">
    <location>
        <begin position="165"/>
        <end position="220"/>
    </location>
</feature>
<dbReference type="GO" id="GO:0006364">
    <property type="term" value="P:rRNA processing"/>
    <property type="evidence" value="ECO:0007669"/>
    <property type="project" value="InterPro"/>
</dbReference>
<dbReference type="AlphaFoldDB" id="A0A4D9CZ12"/>
<proteinExistence type="predicted"/>
<dbReference type="GO" id="GO:0019843">
    <property type="term" value="F:rRNA binding"/>
    <property type="evidence" value="ECO:0007669"/>
    <property type="project" value="InterPro"/>
</dbReference>
<dbReference type="Pfam" id="PF04427">
    <property type="entry name" value="Brix"/>
    <property type="match status" value="1"/>
</dbReference>
<dbReference type="InterPro" id="IPR045112">
    <property type="entry name" value="PPAN-like"/>
</dbReference>
<sequence>MFPPLNVNTVRLTDCRRIVLYDYEADTGVVEQRHFAIRAAPSELHKSVKRLVQTKIPRLGKMTDISEFILGPALQAYGGAGAASDSEVEDEASHVILPDRFRGRGNLKSQKSAIRLAELGPRLRLRLMKVQRGFMEGDVIYHDYIKKTPAEVRALEAKAKAEREIKKRRREEQEGNVARKELKLKEAQERKIERQAARAAKREAEDRGEGPDEQGGLAEG</sequence>
<dbReference type="PROSITE" id="PS50833">
    <property type="entry name" value="BRIX"/>
    <property type="match status" value="1"/>
</dbReference>
<evidence type="ECO:0000313" key="4">
    <source>
        <dbReference type="Proteomes" id="UP000355283"/>
    </source>
</evidence>
<feature type="compositionally biased region" description="Basic and acidic residues" evidence="1">
    <location>
        <begin position="165"/>
        <end position="210"/>
    </location>
</feature>